<evidence type="ECO:0000256" key="10">
    <source>
        <dbReference type="ARBA" id="ARBA00030772"/>
    </source>
</evidence>
<gene>
    <name evidence="11" type="primary">gspN</name>
    <name evidence="11" type="ORF">PN838_15660</name>
</gene>
<dbReference type="RefSeq" id="WP_272181253.1">
    <property type="nucleotide sequence ID" value="NZ_JAQOMS010000002.1"/>
</dbReference>
<comment type="subcellular location">
    <subcellularLocation>
        <location evidence="1">Cell inner membrane</location>
    </subcellularLocation>
</comment>
<evidence type="ECO:0000313" key="12">
    <source>
        <dbReference type="Proteomes" id="UP001528411"/>
    </source>
</evidence>
<evidence type="ECO:0000256" key="8">
    <source>
        <dbReference type="ARBA" id="ARBA00022927"/>
    </source>
</evidence>
<keyword evidence="6" id="KW-0997">Cell inner membrane</keyword>
<keyword evidence="9" id="KW-0472">Membrane</keyword>
<evidence type="ECO:0000256" key="1">
    <source>
        <dbReference type="ARBA" id="ARBA00004533"/>
    </source>
</evidence>
<evidence type="ECO:0000256" key="6">
    <source>
        <dbReference type="ARBA" id="ARBA00022519"/>
    </source>
</evidence>
<keyword evidence="8" id="KW-0653">Protein transport</keyword>
<comment type="caution">
    <text evidence="11">The sequence shown here is derived from an EMBL/GenBank/DDBJ whole genome shotgun (WGS) entry which is preliminary data.</text>
</comment>
<keyword evidence="7" id="KW-0812">Transmembrane</keyword>
<name>A0ABT5FEI2_9GAMM</name>
<evidence type="ECO:0000256" key="9">
    <source>
        <dbReference type="ARBA" id="ARBA00023136"/>
    </source>
</evidence>
<organism evidence="11 12">
    <name type="scientific">Psychrosphaera algicola</name>
    <dbReference type="NCBI Taxonomy" id="3023714"/>
    <lineage>
        <taxon>Bacteria</taxon>
        <taxon>Pseudomonadati</taxon>
        <taxon>Pseudomonadota</taxon>
        <taxon>Gammaproteobacteria</taxon>
        <taxon>Alteromonadales</taxon>
        <taxon>Pseudoalteromonadaceae</taxon>
        <taxon>Psychrosphaera</taxon>
    </lineage>
</organism>
<keyword evidence="4" id="KW-0813">Transport</keyword>
<evidence type="ECO:0000256" key="4">
    <source>
        <dbReference type="ARBA" id="ARBA00022448"/>
    </source>
</evidence>
<proteinExistence type="inferred from homology"/>
<sequence>MSMIKAVILFFIFLIILVLIKMPVSLIAERFDLPKGIAYEQMSGTVWQGKIKRLQVEGEVLNKVEWQVSPLKLLLAQVEVKFKFGPVRDVSQYSGKGTVSYSMSGLKVTRSVIRLPASSLKNIHQYLLLMLAAELF</sequence>
<evidence type="ECO:0000256" key="3">
    <source>
        <dbReference type="ARBA" id="ARBA00021563"/>
    </source>
</evidence>
<dbReference type="Pfam" id="PF01203">
    <property type="entry name" value="T2SSN"/>
    <property type="match status" value="1"/>
</dbReference>
<protein>
    <recommendedName>
        <fullName evidence="3">Type II secretion system protein N</fullName>
    </recommendedName>
    <alternativeName>
        <fullName evidence="10">General secretion pathway protein N</fullName>
    </alternativeName>
</protein>
<evidence type="ECO:0000313" key="11">
    <source>
        <dbReference type="EMBL" id="MDC2889934.1"/>
    </source>
</evidence>
<dbReference type="InterPro" id="IPR022792">
    <property type="entry name" value="T2SS_protein-GspN"/>
</dbReference>
<keyword evidence="5" id="KW-1003">Cell membrane</keyword>
<comment type="similarity">
    <text evidence="2">Belongs to the GSP N family.</text>
</comment>
<evidence type="ECO:0000256" key="5">
    <source>
        <dbReference type="ARBA" id="ARBA00022475"/>
    </source>
</evidence>
<reference evidence="11 12" key="1">
    <citation type="submission" date="2023-01" db="EMBL/GenBank/DDBJ databases">
        <title>Psychrosphaera sp. nov., isolated from marine algae.</title>
        <authorList>
            <person name="Bayburt H."/>
            <person name="Choi B.J."/>
            <person name="Kim J.M."/>
            <person name="Choi D.G."/>
            <person name="Jeon C.O."/>
        </authorList>
    </citation>
    <scope>NUCLEOTIDE SEQUENCE [LARGE SCALE GENOMIC DNA]</scope>
    <source>
        <strain evidence="11 12">G1-22</strain>
    </source>
</reference>
<dbReference type="Proteomes" id="UP001528411">
    <property type="component" value="Unassembled WGS sequence"/>
</dbReference>
<evidence type="ECO:0000256" key="2">
    <source>
        <dbReference type="ARBA" id="ARBA00007208"/>
    </source>
</evidence>
<keyword evidence="12" id="KW-1185">Reference proteome</keyword>
<accession>A0ABT5FEI2</accession>
<evidence type="ECO:0000256" key="7">
    <source>
        <dbReference type="ARBA" id="ARBA00022692"/>
    </source>
</evidence>
<dbReference type="EMBL" id="JAQOMS010000002">
    <property type="protein sequence ID" value="MDC2889934.1"/>
    <property type="molecule type" value="Genomic_DNA"/>
</dbReference>